<evidence type="ECO:0000313" key="7">
    <source>
        <dbReference type="Proteomes" id="UP000054560"/>
    </source>
</evidence>
<dbReference type="PANTHER" id="PTHR47429:SF2">
    <property type="entry name" value="PROTEIN TWIN LOV 1"/>
    <property type="match status" value="1"/>
</dbReference>
<dbReference type="eggNOG" id="ENOG502S3IW">
    <property type="taxonomic scope" value="Eukaryota"/>
</dbReference>
<gene>
    <name evidence="6" type="ORF">SARC_00136</name>
</gene>
<feature type="domain" description="PAS" evidence="5">
    <location>
        <begin position="151"/>
        <end position="197"/>
    </location>
</feature>
<dbReference type="SUPFAM" id="SSF48097">
    <property type="entry name" value="Regulator of G-protein signaling, RGS"/>
    <property type="match status" value="1"/>
</dbReference>
<evidence type="ECO:0000256" key="1">
    <source>
        <dbReference type="ARBA" id="ARBA00022630"/>
    </source>
</evidence>
<dbReference type="STRING" id="667725.A0A0L0GFY2"/>
<dbReference type="OrthoDB" id="447251at2759"/>
<dbReference type="Pfam" id="PF13426">
    <property type="entry name" value="PAS_9"/>
    <property type="match status" value="1"/>
</dbReference>
<proteinExistence type="predicted"/>
<organism evidence="6 7">
    <name type="scientific">Sphaeroforma arctica JP610</name>
    <dbReference type="NCBI Taxonomy" id="667725"/>
    <lineage>
        <taxon>Eukaryota</taxon>
        <taxon>Ichthyosporea</taxon>
        <taxon>Ichthyophonida</taxon>
        <taxon>Sphaeroforma</taxon>
    </lineage>
</organism>
<dbReference type="InterPro" id="IPR044926">
    <property type="entry name" value="RGS_subdomain_2"/>
</dbReference>
<dbReference type="Proteomes" id="UP000054560">
    <property type="component" value="Unassembled WGS sequence"/>
</dbReference>
<keyword evidence="2" id="KW-0288">FMN</keyword>
<keyword evidence="7" id="KW-1185">Reference proteome</keyword>
<dbReference type="SUPFAM" id="SSF55785">
    <property type="entry name" value="PYP-like sensor domain (PAS domain)"/>
    <property type="match status" value="1"/>
</dbReference>
<dbReference type="InterPro" id="IPR000014">
    <property type="entry name" value="PAS"/>
</dbReference>
<dbReference type="EMBL" id="KQ241599">
    <property type="protein sequence ID" value="KNC87764.1"/>
    <property type="molecule type" value="Genomic_DNA"/>
</dbReference>
<evidence type="ECO:0000259" key="5">
    <source>
        <dbReference type="PROSITE" id="PS50112"/>
    </source>
</evidence>
<evidence type="ECO:0000256" key="4">
    <source>
        <dbReference type="SAM" id="MobiDB-lite"/>
    </source>
</evidence>
<dbReference type="PANTHER" id="PTHR47429">
    <property type="entry name" value="PROTEIN TWIN LOV 1"/>
    <property type="match status" value="1"/>
</dbReference>
<evidence type="ECO:0000256" key="3">
    <source>
        <dbReference type="ARBA" id="ARBA00022991"/>
    </source>
</evidence>
<dbReference type="RefSeq" id="XP_014161666.1">
    <property type="nucleotide sequence ID" value="XM_014306191.1"/>
</dbReference>
<name>A0A0L0GFY2_9EUKA</name>
<keyword evidence="1" id="KW-0285">Flavoprotein</keyword>
<feature type="region of interest" description="Disordered" evidence="4">
    <location>
        <begin position="30"/>
        <end position="49"/>
    </location>
</feature>
<dbReference type="InterPro" id="IPR001610">
    <property type="entry name" value="PAC"/>
</dbReference>
<dbReference type="GO" id="GO:0005634">
    <property type="term" value="C:nucleus"/>
    <property type="evidence" value="ECO:0007669"/>
    <property type="project" value="TreeGrafter"/>
</dbReference>
<evidence type="ECO:0000313" key="6">
    <source>
        <dbReference type="EMBL" id="KNC87764.1"/>
    </source>
</evidence>
<dbReference type="NCBIfam" id="TIGR00229">
    <property type="entry name" value="sensory_box"/>
    <property type="match status" value="1"/>
</dbReference>
<dbReference type="AlphaFoldDB" id="A0A0L0GFY2"/>
<dbReference type="CDD" id="cd00130">
    <property type="entry name" value="PAS"/>
    <property type="match status" value="1"/>
</dbReference>
<accession>A0A0L0GFY2</accession>
<feature type="compositionally biased region" description="Polar residues" evidence="4">
    <location>
        <begin position="31"/>
        <end position="46"/>
    </location>
</feature>
<keyword evidence="3" id="KW-0157">Chromophore</keyword>
<dbReference type="PROSITE" id="PS50112">
    <property type="entry name" value="PAS"/>
    <property type="match status" value="1"/>
</dbReference>
<dbReference type="InterPro" id="IPR036305">
    <property type="entry name" value="RGS_sf"/>
</dbReference>
<dbReference type="Gene3D" id="1.10.167.10">
    <property type="entry name" value="Regulator of G-protein Signalling 4, domain 2"/>
    <property type="match status" value="1"/>
</dbReference>
<evidence type="ECO:0000256" key="2">
    <source>
        <dbReference type="ARBA" id="ARBA00022643"/>
    </source>
</evidence>
<dbReference type="InterPro" id="IPR035965">
    <property type="entry name" value="PAS-like_dom_sf"/>
</dbReference>
<dbReference type="GeneID" id="25900640"/>
<dbReference type="SMART" id="SM00086">
    <property type="entry name" value="PAC"/>
    <property type="match status" value="1"/>
</dbReference>
<sequence>MVLDDAIEIDDAIGKSNDIDVADAKDPDVKSIQSRKTTRTNNTNVSEGEGSLLDTVQNSILSLMAMDCFPRFLVSKYGNNYIRSLAVRNEGNDDEFINQLNAFQAKAKSVSKSDPTQAWLTKFICMAYMLPFSVTISTRVKDPGPEGTFPLSFVNPEFTRVTGYTHDETVGRNCRFLQGPKTEPEAVEKLRVGIRDGTKIHTSITNYCKDGEEFTNLLTLHPVFDKKGVHQFVVGVQYDISDLTVSKIASLSTILDFLSEKMEV</sequence>
<protein>
    <recommendedName>
        <fullName evidence="5">PAS domain-containing protein</fullName>
    </recommendedName>
</protein>
<reference evidence="6 7" key="1">
    <citation type="submission" date="2011-02" db="EMBL/GenBank/DDBJ databases">
        <title>The Genome Sequence of Sphaeroforma arctica JP610.</title>
        <authorList>
            <consortium name="The Broad Institute Genome Sequencing Platform"/>
            <person name="Russ C."/>
            <person name="Cuomo C."/>
            <person name="Young S.K."/>
            <person name="Zeng Q."/>
            <person name="Gargeya S."/>
            <person name="Alvarado L."/>
            <person name="Berlin A."/>
            <person name="Chapman S.B."/>
            <person name="Chen Z."/>
            <person name="Freedman E."/>
            <person name="Gellesch M."/>
            <person name="Goldberg J."/>
            <person name="Griggs A."/>
            <person name="Gujja S."/>
            <person name="Heilman E."/>
            <person name="Heiman D."/>
            <person name="Howarth C."/>
            <person name="Mehta T."/>
            <person name="Neiman D."/>
            <person name="Pearson M."/>
            <person name="Roberts A."/>
            <person name="Saif S."/>
            <person name="Shea T."/>
            <person name="Shenoy N."/>
            <person name="Sisk P."/>
            <person name="Stolte C."/>
            <person name="Sykes S."/>
            <person name="White J."/>
            <person name="Yandava C."/>
            <person name="Burger G."/>
            <person name="Gray M.W."/>
            <person name="Holland P.W.H."/>
            <person name="King N."/>
            <person name="Lang F.B.F."/>
            <person name="Roger A.J."/>
            <person name="Ruiz-Trillo I."/>
            <person name="Haas B."/>
            <person name="Nusbaum C."/>
            <person name="Birren B."/>
        </authorList>
    </citation>
    <scope>NUCLEOTIDE SEQUENCE [LARGE SCALE GENOMIC DNA]</scope>
    <source>
        <strain evidence="6 7">JP610</strain>
    </source>
</reference>
<dbReference type="Gene3D" id="3.30.450.20">
    <property type="entry name" value="PAS domain"/>
    <property type="match status" value="1"/>
</dbReference>